<comment type="caution">
    <text evidence="7">The sequence shown here is derived from an EMBL/GenBank/DDBJ whole genome shotgun (WGS) entry which is preliminary data.</text>
</comment>
<dbReference type="GO" id="GO:0047590">
    <property type="term" value="F:5-dehydro-2-deoxygluconokinase activity"/>
    <property type="evidence" value="ECO:0007669"/>
    <property type="project" value="UniProtKB-EC"/>
</dbReference>
<organism evidence="7 8">
    <name type="scientific">Mycolicibacterium hodleri</name>
    <dbReference type="NCBI Taxonomy" id="49897"/>
    <lineage>
        <taxon>Bacteria</taxon>
        <taxon>Bacillati</taxon>
        <taxon>Actinomycetota</taxon>
        <taxon>Actinomycetes</taxon>
        <taxon>Mycobacteriales</taxon>
        <taxon>Mycobacteriaceae</taxon>
        <taxon>Mycolicibacterium</taxon>
    </lineage>
</organism>
<keyword evidence="4 7" id="KW-0418">Kinase</keyword>
<evidence type="ECO:0000256" key="4">
    <source>
        <dbReference type="ARBA" id="ARBA00022777"/>
    </source>
</evidence>
<evidence type="ECO:0000256" key="2">
    <source>
        <dbReference type="ARBA" id="ARBA00022679"/>
    </source>
</evidence>
<feature type="domain" description="Carbohydrate kinase PfkB" evidence="6">
    <location>
        <begin position="12"/>
        <end position="309"/>
    </location>
</feature>
<dbReference type="PANTHER" id="PTHR43085:SF49">
    <property type="entry name" value="5-DEHYDRO-2-DEOXYGLUCONOKINASE"/>
    <property type="match status" value="1"/>
</dbReference>
<dbReference type="NCBIfam" id="TIGR04382">
    <property type="entry name" value="myo_inos_iolC_N"/>
    <property type="match status" value="1"/>
</dbReference>
<comment type="similarity">
    <text evidence="1">Belongs to the carbohydrate kinase PfkB family.</text>
</comment>
<dbReference type="Pfam" id="PF00294">
    <property type="entry name" value="PfkB"/>
    <property type="match status" value="1"/>
</dbReference>
<dbReference type="InterPro" id="IPR029056">
    <property type="entry name" value="Ribokinase-like"/>
</dbReference>
<dbReference type="InterPro" id="IPR023314">
    <property type="entry name" value="Myo_inos_IolC-like_sf"/>
</dbReference>
<dbReference type="CDD" id="cd01166">
    <property type="entry name" value="KdgK"/>
    <property type="match status" value="1"/>
</dbReference>
<keyword evidence="5" id="KW-0067">ATP-binding</keyword>
<dbReference type="InterPro" id="IPR030830">
    <property type="entry name" value="Myo_inos_IolC"/>
</dbReference>
<evidence type="ECO:0000256" key="3">
    <source>
        <dbReference type="ARBA" id="ARBA00022741"/>
    </source>
</evidence>
<dbReference type="GO" id="GO:0005524">
    <property type="term" value="F:ATP binding"/>
    <property type="evidence" value="ECO:0007669"/>
    <property type="project" value="UniProtKB-KW"/>
</dbReference>
<proteinExistence type="inferred from homology"/>
<keyword evidence="2 7" id="KW-0808">Transferase</keyword>
<dbReference type="PANTHER" id="PTHR43085">
    <property type="entry name" value="HEXOKINASE FAMILY MEMBER"/>
    <property type="match status" value="1"/>
</dbReference>
<accession>A0A544VQZ1</accession>
<dbReference type="EC" id="2.7.1.92" evidence="7"/>
<evidence type="ECO:0000259" key="6">
    <source>
        <dbReference type="Pfam" id="PF00294"/>
    </source>
</evidence>
<dbReference type="InterPro" id="IPR050306">
    <property type="entry name" value="PfkB_Carbo_kinase"/>
</dbReference>
<keyword evidence="3" id="KW-0547">Nucleotide-binding</keyword>
<dbReference type="InterPro" id="IPR002173">
    <property type="entry name" value="Carboh/pur_kinase_PfkB_CS"/>
</dbReference>
<sequence>MTVTSRIGDVPDVVVIGRICIDIYPEQIGVGLAEVRTFSKSIGGSATNVAVAIAQLGNTARLITRTGDDPFGDFARTELARLGVVTEAITSVPGMQSVLTFCEIYPPDDFPLYIYRNPTAPDMYVEAERLPLQQIASAPIFWATATGLSREPSRSAHHQAWGTRGRRPHTVLDLDYRPMFWDGEQHAHDAVSEALDHVTVTVGNLEECRVAVGETDADRAADALLDRGVELVIVKKGPDGVLARTRDERIVSAPIPVTVANGLGAGDAFGGALCHGLLHGLSLQETLDLANAAGALVATRRECSLAMPTLADLTEFVTGAAAARTPTHI</sequence>
<name>A0A544VQZ1_9MYCO</name>
<gene>
    <name evidence="7" type="primary">iolC</name>
    <name evidence="7" type="ORF">D8S82_32305</name>
</gene>
<dbReference type="AlphaFoldDB" id="A0A544VQZ1"/>
<evidence type="ECO:0000313" key="8">
    <source>
        <dbReference type="Proteomes" id="UP000315759"/>
    </source>
</evidence>
<evidence type="ECO:0000256" key="1">
    <source>
        <dbReference type="ARBA" id="ARBA00010688"/>
    </source>
</evidence>
<evidence type="ECO:0000313" key="7">
    <source>
        <dbReference type="EMBL" id="TQR82405.1"/>
    </source>
</evidence>
<dbReference type="Proteomes" id="UP000315759">
    <property type="component" value="Unassembled WGS sequence"/>
</dbReference>
<dbReference type="PROSITE" id="PS00583">
    <property type="entry name" value="PFKB_KINASES_1"/>
    <property type="match status" value="1"/>
</dbReference>
<dbReference type="EMBL" id="VIFX01000076">
    <property type="protein sequence ID" value="TQR82405.1"/>
    <property type="molecule type" value="Genomic_DNA"/>
</dbReference>
<dbReference type="SUPFAM" id="SSF53613">
    <property type="entry name" value="Ribokinase-like"/>
    <property type="match status" value="1"/>
</dbReference>
<keyword evidence="8" id="KW-1185">Reference proteome</keyword>
<dbReference type="InterPro" id="IPR011611">
    <property type="entry name" value="PfkB_dom"/>
</dbReference>
<dbReference type="RefSeq" id="WP_142555994.1">
    <property type="nucleotide sequence ID" value="NZ_VIFX01000076.1"/>
</dbReference>
<evidence type="ECO:0000256" key="5">
    <source>
        <dbReference type="ARBA" id="ARBA00022840"/>
    </source>
</evidence>
<dbReference type="Gene3D" id="2.20.150.10">
    <property type="entry name" value="putative 5-dehydro-2- deoxygluconokinase"/>
    <property type="match status" value="1"/>
</dbReference>
<protein>
    <submittedName>
        <fullName evidence="7">5-dehydro-2-deoxygluconokinase</fullName>
        <ecNumber evidence="7">2.7.1.92</ecNumber>
    </submittedName>
</protein>
<dbReference type="Gene3D" id="3.40.1190.20">
    <property type="match status" value="1"/>
</dbReference>
<reference evidence="7 8" key="1">
    <citation type="submission" date="2018-10" db="EMBL/GenBank/DDBJ databases">
        <title>Draft genome of Mycobacterium hodleri strain B.</title>
        <authorList>
            <person name="Amande T.J."/>
            <person name="Mcgenity T.J."/>
        </authorList>
    </citation>
    <scope>NUCLEOTIDE SEQUENCE [LARGE SCALE GENOMIC DNA]</scope>
    <source>
        <strain evidence="7 8">B</strain>
    </source>
</reference>